<keyword evidence="2" id="KW-1185">Reference proteome</keyword>
<dbReference type="AlphaFoldDB" id="A0A9E7K6N2"/>
<proteinExistence type="predicted"/>
<evidence type="ECO:0000313" key="2">
    <source>
        <dbReference type="Proteomes" id="UP001055439"/>
    </source>
</evidence>
<reference evidence="1" key="1">
    <citation type="submission" date="2022-05" db="EMBL/GenBank/DDBJ databases">
        <title>The Musa troglodytarum L. genome provides insights into the mechanism of non-climacteric behaviour and enrichment of carotenoids.</title>
        <authorList>
            <person name="Wang J."/>
        </authorList>
    </citation>
    <scope>NUCLEOTIDE SEQUENCE</scope>
    <source>
        <tissue evidence="1">Leaf</tissue>
    </source>
</reference>
<protein>
    <submittedName>
        <fullName evidence="1">Uncharacterized protein</fullName>
    </submittedName>
</protein>
<sequence>MQREGIFLPVLNGNEVSREGIFLPALNGSKVSRFWRLYIFTIEST</sequence>
<dbReference type="EMBL" id="CP097507">
    <property type="protein sequence ID" value="URE06531.1"/>
    <property type="molecule type" value="Genomic_DNA"/>
</dbReference>
<gene>
    <name evidence="1" type="ORF">MUK42_33166</name>
</gene>
<organism evidence="1 2">
    <name type="scientific">Musa troglodytarum</name>
    <name type="common">fe'i banana</name>
    <dbReference type="NCBI Taxonomy" id="320322"/>
    <lineage>
        <taxon>Eukaryota</taxon>
        <taxon>Viridiplantae</taxon>
        <taxon>Streptophyta</taxon>
        <taxon>Embryophyta</taxon>
        <taxon>Tracheophyta</taxon>
        <taxon>Spermatophyta</taxon>
        <taxon>Magnoliopsida</taxon>
        <taxon>Liliopsida</taxon>
        <taxon>Zingiberales</taxon>
        <taxon>Musaceae</taxon>
        <taxon>Musa</taxon>
    </lineage>
</organism>
<dbReference type="Proteomes" id="UP001055439">
    <property type="component" value="Chromosome 5"/>
</dbReference>
<dbReference type="OrthoDB" id="1053009at2759"/>
<accession>A0A9E7K6N2</accession>
<evidence type="ECO:0000313" key="1">
    <source>
        <dbReference type="EMBL" id="URE06531.1"/>
    </source>
</evidence>
<name>A0A9E7K6N2_9LILI</name>